<protein>
    <recommendedName>
        <fullName evidence="7">THAP-type domain-containing protein</fullName>
    </recommendedName>
</protein>
<dbReference type="AlphaFoldDB" id="A0A4C1ZQY8"/>
<evidence type="ECO:0000256" key="1">
    <source>
        <dbReference type="ARBA" id="ARBA00022723"/>
    </source>
</evidence>
<evidence type="ECO:0000256" key="4">
    <source>
        <dbReference type="ARBA" id="ARBA00023125"/>
    </source>
</evidence>
<reference evidence="8 9" key="1">
    <citation type="journal article" date="2019" name="Commun. Biol.">
        <title>The bagworm genome reveals a unique fibroin gene that provides high tensile strength.</title>
        <authorList>
            <person name="Kono N."/>
            <person name="Nakamura H."/>
            <person name="Ohtoshi R."/>
            <person name="Tomita M."/>
            <person name="Numata K."/>
            <person name="Arakawa K."/>
        </authorList>
    </citation>
    <scope>NUCLEOTIDE SEQUENCE [LARGE SCALE GENOMIC DNA]</scope>
</reference>
<sequence>MNYREYRDGYSQLYRSHHFVADPLGGNRISDEGEIFPNEPRIKEKWITATGRPKWFPTKTSTVCSAHFVDTDFAIKPSGKRYLNLESIPTIDVWLSSERPRDYNQQETRNMFVDEDDQTPLTPRERKLHIVIEIKERVIKKQRKQIKRIQTQNRRYQKKIDKLEYLLKAREQKVSLSDKDLDNTLILSIYIRRVRASRCVRQGDGRQGQSTPLPSRFLLLVITNAESNSQEKLYCRYLLNVVKRINDLYSKEHETLPLWIGYEFYYSTQVYSAGITLLDPFLLLRRVPILRHRDAFVRCTYTSAKTHTAYVKTMFPKCETLGIASCQLVVSSTCAQRWAQAPYAKTKRLLNLETSWFYPSPKRPAHYHFNDHFW</sequence>
<evidence type="ECO:0000313" key="8">
    <source>
        <dbReference type="EMBL" id="GBP90178.1"/>
    </source>
</evidence>
<organism evidence="8 9">
    <name type="scientific">Eumeta variegata</name>
    <name type="common">Bagworm moth</name>
    <name type="synonym">Eumeta japonica</name>
    <dbReference type="NCBI Taxonomy" id="151549"/>
    <lineage>
        <taxon>Eukaryota</taxon>
        <taxon>Metazoa</taxon>
        <taxon>Ecdysozoa</taxon>
        <taxon>Arthropoda</taxon>
        <taxon>Hexapoda</taxon>
        <taxon>Insecta</taxon>
        <taxon>Pterygota</taxon>
        <taxon>Neoptera</taxon>
        <taxon>Endopterygota</taxon>
        <taxon>Lepidoptera</taxon>
        <taxon>Glossata</taxon>
        <taxon>Ditrysia</taxon>
        <taxon>Tineoidea</taxon>
        <taxon>Psychidae</taxon>
        <taxon>Oiketicinae</taxon>
        <taxon>Eumeta</taxon>
    </lineage>
</organism>
<evidence type="ECO:0000256" key="5">
    <source>
        <dbReference type="PROSITE-ProRule" id="PRU00309"/>
    </source>
</evidence>
<name>A0A4C1ZQY8_EUMVA</name>
<dbReference type="Pfam" id="PF05485">
    <property type="entry name" value="THAP"/>
    <property type="match status" value="1"/>
</dbReference>
<comment type="caution">
    <text evidence="8">The sequence shown here is derived from an EMBL/GenBank/DDBJ whole genome shotgun (WGS) entry which is preliminary data.</text>
</comment>
<dbReference type="InterPro" id="IPR052224">
    <property type="entry name" value="THAP_domain_protein"/>
</dbReference>
<keyword evidence="1" id="KW-0479">Metal-binding</keyword>
<dbReference type="PANTHER" id="PTHR46927">
    <property type="entry name" value="AGAP005574-PA"/>
    <property type="match status" value="1"/>
</dbReference>
<evidence type="ECO:0000259" key="7">
    <source>
        <dbReference type="PROSITE" id="PS50950"/>
    </source>
</evidence>
<evidence type="ECO:0000256" key="3">
    <source>
        <dbReference type="ARBA" id="ARBA00022833"/>
    </source>
</evidence>
<dbReference type="EMBL" id="BGZK01002064">
    <property type="protein sequence ID" value="GBP90178.1"/>
    <property type="molecule type" value="Genomic_DNA"/>
</dbReference>
<dbReference type="SUPFAM" id="SSF57716">
    <property type="entry name" value="Glucocorticoid receptor-like (DNA-binding domain)"/>
    <property type="match status" value="1"/>
</dbReference>
<accession>A0A4C1ZQY8</accession>
<dbReference type="PANTHER" id="PTHR46927:SF3">
    <property type="entry name" value="THAP-TYPE DOMAIN-CONTAINING PROTEIN"/>
    <property type="match status" value="1"/>
</dbReference>
<keyword evidence="9" id="KW-1185">Reference proteome</keyword>
<keyword evidence="6" id="KW-0175">Coiled coil</keyword>
<keyword evidence="2 5" id="KW-0863">Zinc-finger</keyword>
<dbReference type="PROSITE" id="PS50950">
    <property type="entry name" value="ZF_THAP"/>
    <property type="match status" value="1"/>
</dbReference>
<feature type="coiled-coil region" evidence="6">
    <location>
        <begin position="132"/>
        <end position="173"/>
    </location>
</feature>
<dbReference type="InterPro" id="IPR006612">
    <property type="entry name" value="THAP_Znf"/>
</dbReference>
<keyword evidence="3" id="KW-0862">Zinc</keyword>
<gene>
    <name evidence="8" type="ORF">EVAR_57518_1</name>
</gene>
<dbReference type="GO" id="GO:0008270">
    <property type="term" value="F:zinc ion binding"/>
    <property type="evidence" value="ECO:0007669"/>
    <property type="project" value="UniProtKB-KW"/>
</dbReference>
<dbReference type="SMART" id="SM00980">
    <property type="entry name" value="THAP"/>
    <property type="match status" value="1"/>
</dbReference>
<dbReference type="OrthoDB" id="6496718at2759"/>
<keyword evidence="4 5" id="KW-0238">DNA-binding</keyword>
<evidence type="ECO:0000313" key="9">
    <source>
        <dbReference type="Proteomes" id="UP000299102"/>
    </source>
</evidence>
<dbReference type="Proteomes" id="UP000299102">
    <property type="component" value="Unassembled WGS sequence"/>
</dbReference>
<evidence type="ECO:0000256" key="6">
    <source>
        <dbReference type="SAM" id="Coils"/>
    </source>
</evidence>
<proteinExistence type="predicted"/>
<feature type="domain" description="THAP-type" evidence="7">
    <location>
        <begin position="14"/>
        <end position="92"/>
    </location>
</feature>
<dbReference type="GO" id="GO:0003677">
    <property type="term" value="F:DNA binding"/>
    <property type="evidence" value="ECO:0007669"/>
    <property type="project" value="UniProtKB-UniRule"/>
</dbReference>
<evidence type="ECO:0000256" key="2">
    <source>
        <dbReference type="ARBA" id="ARBA00022771"/>
    </source>
</evidence>